<keyword evidence="2" id="KW-0812">Transmembrane</keyword>
<feature type="region of interest" description="Disordered" evidence="1">
    <location>
        <begin position="47"/>
        <end position="78"/>
    </location>
</feature>
<dbReference type="RefSeq" id="WP_372503463.1">
    <property type="nucleotide sequence ID" value="NZ_BMSQ01000002.1"/>
</dbReference>
<feature type="transmembrane region" description="Helical" evidence="2">
    <location>
        <begin position="25"/>
        <end position="44"/>
    </location>
</feature>
<comment type="caution">
    <text evidence="4">The sequence shown here is derived from an EMBL/GenBank/DDBJ whole genome shotgun (WGS) entry which is preliminary data.</text>
</comment>
<feature type="domain" description="DUF4185" evidence="3">
    <location>
        <begin position="244"/>
        <end position="386"/>
    </location>
</feature>
<sequence>MSQATRPLTGPTAANRQRGGPGSPVLWVALLLVLACAAVLLTALPDDEDDRKGPAACTARGVDSWRPATGPTNAFAAYGDDAARDDDWSGGDGTHSVKLPDGRVLWLFSDTFLGRVHKPPNLQGQPHKWRDGTAPMVRNSGVVMSRSGGIERTLPTPLFHDPGPGQWRWPVAAKVEPRVPGGDEEVVRVLLWTRAAGPKPWIFGVPAATEVATLTLPDLALEGITQISDQRGVADPEKRVLYGTTTVDDGDHTYVFGGNDAQTASRPSSHAYVARVPHGALGDPAAWRYWDGATWSRAGAKPRSVLGDNGEKGVGSAFTVVRDGGTYVLFTMAAGARGLTTVTSYWACSPSGPWHGPGKDFAPPLPEDAAAYNPQAHPALSGGGRLVLSYDVNAPDATATAGGQAKVNRNVELYRPRFVTLRLSRPE</sequence>
<dbReference type="Pfam" id="PF13810">
    <property type="entry name" value="DUF4185"/>
    <property type="match status" value="1"/>
</dbReference>
<accession>A0A7W8AZZ7</accession>
<protein>
    <recommendedName>
        <fullName evidence="3">DUF4185 domain-containing protein</fullName>
    </recommendedName>
</protein>
<dbReference type="InterPro" id="IPR023296">
    <property type="entry name" value="Glyco_hydro_beta-prop_sf"/>
</dbReference>
<dbReference type="Proteomes" id="UP000549009">
    <property type="component" value="Unassembled WGS sequence"/>
</dbReference>
<gene>
    <name evidence="4" type="ORF">FHS40_006192</name>
</gene>
<evidence type="ECO:0000313" key="5">
    <source>
        <dbReference type="Proteomes" id="UP000549009"/>
    </source>
</evidence>
<evidence type="ECO:0000256" key="2">
    <source>
        <dbReference type="SAM" id="Phobius"/>
    </source>
</evidence>
<evidence type="ECO:0000259" key="3">
    <source>
        <dbReference type="Pfam" id="PF13810"/>
    </source>
</evidence>
<reference evidence="4 5" key="1">
    <citation type="submission" date="2020-08" db="EMBL/GenBank/DDBJ databases">
        <title>Genomic Encyclopedia of Type Strains, Phase III (KMG-III): the genomes of soil and plant-associated and newly described type strains.</title>
        <authorList>
            <person name="Whitman W."/>
        </authorList>
    </citation>
    <scope>NUCLEOTIDE SEQUENCE [LARGE SCALE GENOMIC DNA]</scope>
    <source>
        <strain evidence="4 5">CECT 3146</strain>
    </source>
</reference>
<keyword evidence="2" id="KW-1133">Transmembrane helix</keyword>
<dbReference type="AlphaFoldDB" id="A0A7W8AZZ7"/>
<name>A0A7W8AZZ7_STRST</name>
<keyword evidence="5" id="KW-1185">Reference proteome</keyword>
<evidence type="ECO:0000256" key="1">
    <source>
        <dbReference type="SAM" id="MobiDB-lite"/>
    </source>
</evidence>
<evidence type="ECO:0000313" key="4">
    <source>
        <dbReference type="EMBL" id="MBB5107076.1"/>
    </source>
</evidence>
<dbReference type="EMBL" id="JACHJD010000012">
    <property type="protein sequence ID" value="MBB5107076.1"/>
    <property type="molecule type" value="Genomic_DNA"/>
</dbReference>
<dbReference type="Gene3D" id="2.115.10.20">
    <property type="entry name" value="Glycosyl hydrolase domain, family 43"/>
    <property type="match status" value="1"/>
</dbReference>
<organism evidence="4 5">
    <name type="scientific">Streptomyces spectabilis</name>
    <dbReference type="NCBI Taxonomy" id="68270"/>
    <lineage>
        <taxon>Bacteria</taxon>
        <taxon>Bacillati</taxon>
        <taxon>Actinomycetota</taxon>
        <taxon>Actinomycetes</taxon>
        <taxon>Kitasatosporales</taxon>
        <taxon>Streptomycetaceae</taxon>
        <taxon>Streptomyces</taxon>
    </lineage>
</organism>
<dbReference type="InterPro" id="IPR025442">
    <property type="entry name" value="DUF4185"/>
</dbReference>
<proteinExistence type="predicted"/>
<keyword evidence="2" id="KW-0472">Membrane</keyword>